<dbReference type="InterPro" id="IPR001810">
    <property type="entry name" value="F-box_dom"/>
</dbReference>
<dbReference type="SUPFAM" id="SSF117281">
    <property type="entry name" value="Kelch motif"/>
    <property type="match status" value="1"/>
</dbReference>
<evidence type="ECO:0000313" key="4">
    <source>
        <dbReference type="Proteomes" id="UP000006727"/>
    </source>
</evidence>
<name>A0A2K1II63_PHYPA</name>
<reference evidence="3" key="3">
    <citation type="submission" date="2020-12" db="UniProtKB">
        <authorList>
            <consortium name="EnsemblPlants"/>
        </authorList>
    </citation>
    <scope>IDENTIFICATION</scope>
</reference>
<evidence type="ECO:0000313" key="2">
    <source>
        <dbReference type="EMBL" id="PNR28960.1"/>
    </source>
</evidence>
<dbReference type="GO" id="GO:0004842">
    <property type="term" value="F:ubiquitin-protein transferase activity"/>
    <property type="evidence" value="ECO:0000318"/>
    <property type="project" value="GO_Central"/>
</dbReference>
<dbReference type="KEGG" id="ppp:112275968"/>
<reference evidence="2 4" key="2">
    <citation type="journal article" date="2018" name="Plant J.">
        <title>The Physcomitrella patens chromosome-scale assembly reveals moss genome structure and evolution.</title>
        <authorList>
            <person name="Lang D."/>
            <person name="Ullrich K.K."/>
            <person name="Murat F."/>
            <person name="Fuchs J."/>
            <person name="Jenkins J."/>
            <person name="Haas F.B."/>
            <person name="Piednoel M."/>
            <person name="Gundlach H."/>
            <person name="Van Bel M."/>
            <person name="Meyberg R."/>
            <person name="Vives C."/>
            <person name="Morata J."/>
            <person name="Symeonidi A."/>
            <person name="Hiss M."/>
            <person name="Muchero W."/>
            <person name="Kamisugi Y."/>
            <person name="Saleh O."/>
            <person name="Blanc G."/>
            <person name="Decker E.L."/>
            <person name="van Gessel N."/>
            <person name="Grimwood J."/>
            <person name="Hayes R.D."/>
            <person name="Graham S.W."/>
            <person name="Gunter L.E."/>
            <person name="McDaniel S.F."/>
            <person name="Hoernstein S.N.W."/>
            <person name="Larsson A."/>
            <person name="Li F.W."/>
            <person name="Perroud P.F."/>
            <person name="Phillips J."/>
            <person name="Ranjan P."/>
            <person name="Rokshar D.S."/>
            <person name="Rothfels C.J."/>
            <person name="Schneider L."/>
            <person name="Shu S."/>
            <person name="Stevenson D.W."/>
            <person name="Thummler F."/>
            <person name="Tillich M."/>
            <person name="Villarreal Aguilar J.C."/>
            <person name="Widiez T."/>
            <person name="Wong G.K."/>
            <person name="Wymore A."/>
            <person name="Zhang Y."/>
            <person name="Zimmer A.D."/>
            <person name="Quatrano R.S."/>
            <person name="Mayer K.F.X."/>
            <person name="Goodstein D."/>
            <person name="Casacuberta J.M."/>
            <person name="Vandepoele K."/>
            <person name="Reski R."/>
            <person name="Cuming A.C."/>
            <person name="Tuskan G.A."/>
            <person name="Maumus F."/>
            <person name="Salse J."/>
            <person name="Schmutz J."/>
            <person name="Rensing S.A."/>
        </authorList>
    </citation>
    <scope>NUCLEOTIDE SEQUENCE [LARGE SCALE GENOMIC DNA]</scope>
    <source>
        <strain evidence="3 4">cv. Gransden 2004</strain>
    </source>
</reference>
<dbReference type="OrthoDB" id="2095648at2759"/>
<dbReference type="GeneID" id="112275968"/>
<feature type="domain" description="F-box" evidence="1">
    <location>
        <begin position="69"/>
        <end position="109"/>
    </location>
</feature>
<protein>
    <recommendedName>
        <fullName evidence="1">F-box domain-containing protein</fullName>
    </recommendedName>
</protein>
<proteinExistence type="predicted"/>
<organism evidence="2">
    <name type="scientific">Physcomitrium patens</name>
    <name type="common">Spreading-leaved earth moss</name>
    <name type="synonym">Physcomitrella patens</name>
    <dbReference type="NCBI Taxonomy" id="3218"/>
    <lineage>
        <taxon>Eukaryota</taxon>
        <taxon>Viridiplantae</taxon>
        <taxon>Streptophyta</taxon>
        <taxon>Embryophyta</taxon>
        <taxon>Bryophyta</taxon>
        <taxon>Bryophytina</taxon>
        <taxon>Bryopsida</taxon>
        <taxon>Funariidae</taxon>
        <taxon>Funariales</taxon>
        <taxon>Funariaceae</taxon>
        <taxon>Physcomitrium</taxon>
    </lineage>
</organism>
<dbReference type="EnsemblPlants" id="Pp3c23_5660V3.1">
    <property type="protein sequence ID" value="Pp3c23_5660V3.1"/>
    <property type="gene ID" value="Pp3c23_5660"/>
</dbReference>
<evidence type="ECO:0000259" key="1">
    <source>
        <dbReference type="SMART" id="SM00256"/>
    </source>
</evidence>
<dbReference type="AlphaFoldDB" id="A0A2K1II63"/>
<sequence length="462" mass="52252">MSYQVRHFQPSTSRFRSGGFISVSLRISSGCQHSNWMSSPHKPVQPEPKKRKACPTATAFLDPGLWKFLPDDLLEKVAAFMPFPGLFRCRAVNKRLKDFVFSEKFQEARACVQSWNALSPTSQYLLIFATIEGKNMCTAFDAVANRWLCMPPMRGLDPRAKDCIAGDGGLLCFRDVNEQGIASLFVFNPVTASCRELPPMHVGNSMMQHNWLLTHMIFNRFTSSYKLLVLTKRTCPQALAHMEIYDSLTQMWSVDNNLSVIERKYKLSFPPQVGACCDNFFYFVAKEGILRNSNVMGLVVYDIYEGVFREKLLYRCEPRCPGSKIGVQVVECKGTVYMVVREDDCKGTKGVSFCRLNPSKEQKIEDAVLFESFFAKWGSKFPVYRCVSVRNELGLLLYDKSFQVLADDLSEELKLPPCPFQGLANFVSSTSLLSCNKPLHVYYATQNVVSEAHFQPNASATV</sequence>
<dbReference type="InterPro" id="IPR036047">
    <property type="entry name" value="F-box-like_dom_sf"/>
</dbReference>
<dbReference type="EnsemblPlants" id="Pp3c23_5660V3.2">
    <property type="protein sequence ID" value="Pp3c23_5660V3.2"/>
    <property type="gene ID" value="Pp3c23_5660"/>
</dbReference>
<keyword evidence="4" id="KW-1185">Reference proteome</keyword>
<dbReference type="Gramene" id="Pp3c23_5660V3.2">
    <property type="protein sequence ID" value="Pp3c23_5660V3.2"/>
    <property type="gene ID" value="Pp3c23_5660"/>
</dbReference>
<dbReference type="Proteomes" id="UP000006727">
    <property type="component" value="Chromosome 23"/>
</dbReference>
<dbReference type="PANTHER" id="PTHR31672:SF2">
    <property type="entry name" value="F-BOX DOMAIN-CONTAINING PROTEIN"/>
    <property type="match status" value="1"/>
</dbReference>
<dbReference type="SUPFAM" id="SSF81383">
    <property type="entry name" value="F-box domain"/>
    <property type="match status" value="1"/>
</dbReference>
<evidence type="ECO:0000313" key="3">
    <source>
        <dbReference type="EnsemblPlants" id="Pp3c23_5660V3.1"/>
    </source>
</evidence>
<dbReference type="InterPro" id="IPR050796">
    <property type="entry name" value="SCF_F-box_component"/>
</dbReference>
<dbReference type="InterPro" id="IPR015915">
    <property type="entry name" value="Kelch-typ_b-propeller"/>
</dbReference>
<gene>
    <name evidence="3" type="primary">LOC112275968</name>
    <name evidence="2" type="ORF">PHYPA_027652</name>
</gene>
<dbReference type="Pfam" id="PF00646">
    <property type="entry name" value="F-box"/>
    <property type="match status" value="1"/>
</dbReference>
<dbReference type="RefSeq" id="XP_024362598.1">
    <property type="nucleotide sequence ID" value="XM_024506830.2"/>
</dbReference>
<reference evidence="2 4" key="1">
    <citation type="journal article" date="2008" name="Science">
        <title>The Physcomitrella genome reveals evolutionary insights into the conquest of land by plants.</title>
        <authorList>
            <person name="Rensing S."/>
            <person name="Lang D."/>
            <person name="Zimmer A."/>
            <person name="Terry A."/>
            <person name="Salamov A."/>
            <person name="Shapiro H."/>
            <person name="Nishiyama T."/>
            <person name="Perroud P.-F."/>
            <person name="Lindquist E."/>
            <person name="Kamisugi Y."/>
            <person name="Tanahashi T."/>
            <person name="Sakakibara K."/>
            <person name="Fujita T."/>
            <person name="Oishi K."/>
            <person name="Shin-I T."/>
            <person name="Kuroki Y."/>
            <person name="Toyoda A."/>
            <person name="Suzuki Y."/>
            <person name="Hashimoto A."/>
            <person name="Yamaguchi K."/>
            <person name="Sugano A."/>
            <person name="Kohara Y."/>
            <person name="Fujiyama A."/>
            <person name="Anterola A."/>
            <person name="Aoki S."/>
            <person name="Ashton N."/>
            <person name="Barbazuk W.B."/>
            <person name="Barker E."/>
            <person name="Bennetzen J."/>
            <person name="Bezanilla M."/>
            <person name="Blankenship R."/>
            <person name="Cho S.H."/>
            <person name="Dutcher S."/>
            <person name="Estelle M."/>
            <person name="Fawcett J.A."/>
            <person name="Gundlach H."/>
            <person name="Hanada K."/>
            <person name="Heyl A."/>
            <person name="Hicks K.A."/>
            <person name="Hugh J."/>
            <person name="Lohr M."/>
            <person name="Mayer K."/>
            <person name="Melkozernov A."/>
            <person name="Murata T."/>
            <person name="Nelson D."/>
            <person name="Pils B."/>
            <person name="Prigge M."/>
            <person name="Reiss B."/>
            <person name="Renner T."/>
            <person name="Rombauts S."/>
            <person name="Rushton P."/>
            <person name="Sanderfoot A."/>
            <person name="Schween G."/>
            <person name="Shiu S.-H."/>
            <person name="Stueber K."/>
            <person name="Theodoulou F.L."/>
            <person name="Tu H."/>
            <person name="Van de Peer Y."/>
            <person name="Verrier P.J."/>
            <person name="Waters E."/>
            <person name="Wood A."/>
            <person name="Yang L."/>
            <person name="Cove D."/>
            <person name="Cuming A."/>
            <person name="Hasebe M."/>
            <person name="Lucas S."/>
            <person name="Mishler D.B."/>
            <person name="Reski R."/>
            <person name="Grigoriev I."/>
            <person name="Quatrano R.S."/>
            <person name="Boore J.L."/>
        </authorList>
    </citation>
    <scope>NUCLEOTIDE SEQUENCE [LARGE SCALE GENOMIC DNA]</scope>
    <source>
        <strain evidence="3 4">cv. Gransden 2004</strain>
    </source>
</reference>
<dbReference type="EMBL" id="ABEU02000023">
    <property type="protein sequence ID" value="PNR28960.1"/>
    <property type="molecule type" value="Genomic_DNA"/>
</dbReference>
<dbReference type="PANTHER" id="PTHR31672">
    <property type="entry name" value="BNACNNG10540D PROTEIN"/>
    <property type="match status" value="1"/>
</dbReference>
<dbReference type="PaxDb" id="3218-PP1S16_17V6.1"/>
<dbReference type="CDD" id="cd09917">
    <property type="entry name" value="F-box_SF"/>
    <property type="match status" value="1"/>
</dbReference>
<dbReference type="Gramene" id="Pp3c23_5660V3.1">
    <property type="protein sequence ID" value="Pp3c23_5660V3.1"/>
    <property type="gene ID" value="Pp3c23_5660"/>
</dbReference>
<dbReference type="SMART" id="SM00256">
    <property type="entry name" value="FBOX"/>
    <property type="match status" value="1"/>
</dbReference>
<accession>A0A2K1II63</accession>
<dbReference type="GO" id="GO:0031146">
    <property type="term" value="P:SCF-dependent proteasomal ubiquitin-dependent protein catabolic process"/>
    <property type="evidence" value="ECO:0000318"/>
    <property type="project" value="GO_Central"/>
</dbReference>